<protein>
    <submittedName>
        <fullName evidence="2">Uncharacterized protein</fullName>
    </submittedName>
</protein>
<keyword evidence="3" id="KW-1185">Reference proteome</keyword>
<sequence length="229" mass="25358">DAGDNEDVEGCNSITRQLPVGSQRSLRGPSENSDGPSTTTVSNVPRLAGIEEGLVNSDQPHAPEPVGPNAPLIVPWVPSRQRRRTAFILAAHSWSHRERETIHTFSQLRSQRRRRCGYASPSSLISSNLHRCPRWRGSDGTGSISDLSQCCPTIATADLMAVQTEKRVAWSSRLSMILMYHYWAGPQQTQPMIHRHHTPPPEECCLEEARSDSSHAPTIAEHKSAPTHH</sequence>
<dbReference type="EMBL" id="JAUEPU010000013">
    <property type="protein sequence ID" value="KAK0497451.1"/>
    <property type="molecule type" value="Genomic_DNA"/>
</dbReference>
<organism evidence="2 3">
    <name type="scientific">Armillaria luteobubalina</name>
    <dbReference type="NCBI Taxonomy" id="153913"/>
    <lineage>
        <taxon>Eukaryota</taxon>
        <taxon>Fungi</taxon>
        <taxon>Dikarya</taxon>
        <taxon>Basidiomycota</taxon>
        <taxon>Agaricomycotina</taxon>
        <taxon>Agaricomycetes</taxon>
        <taxon>Agaricomycetidae</taxon>
        <taxon>Agaricales</taxon>
        <taxon>Marasmiineae</taxon>
        <taxon>Physalacriaceae</taxon>
        <taxon>Armillaria</taxon>
    </lineage>
</organism>
<feature type="compositionally biased region" description="Basic and acidic residues" evidence="1">
    <location>
        <begin position="220"/>
        <end position="229"/>
    </location>
</feature>
<feature type="compositionally biased region" description="Polar residues" evidence="1">
    <location>
        <begin position="12"/>
        <end position="43"/>
    </location>
</feature>
<evidence type="ECO:0000256" key="1">
    <source>
        <dbReference type="SAM" id="MobiDB-lite"/>
    </source>
</evidence>
<accession>A0AA39Q8S7</accession>
<feature type="region of interest" description="Disordered" evidence="1">
    <location>
        <begin position="208"/>
        <end position="229"/>
    </location>
</feature>
<gene>
    <name evidence="2" type="ORF">EDD18DRAFT_1162267</name>
</gene>
<reference evidence="2" key="1">
    <citation type="submission" date="2023-06" db="EMBL/GenBank/DDBJ databases">
        <authorList>
            <consortium name="Lawrence Berkeley National Laboratory"/>
            <person name="Ahrendt S."/>
            <person name="Sahu N."/>
            <person name="Indic B."/>
            <person name="Wong-Bajracharya J."/>
            <person name="Merenyi Z."/>
            <person name="Ke H.-M."/>
            <person name="Monk M."/>
            <person name="Kocsube S."/>
            <person name="Drula E."/>
            <person name="Lipzen A."/>
            <person name="Balint B."/>
            <person name="Henrissat B."/>
            <person name="Andreopoulos B."/>
            <person name="Martin F.M."/>
            <person name="Harder C.B."/>
            <person name="Rigling D."/>
            <person name="Ford K.L."/>
            <person name="Foster G.D."/>
            <person name="Pangilinan J."/>
            <person name="Papanicolaou A."/>
            <person name="Barry K."/>
            <person name="LaButti K."/>
            <person name="Viragh M."/>
            <person name="Koriabine M."/>
            <person name="Yan M."/>
            <person name="Riley R."/>
            <person name="Champramary S."/>
            <person name="Plett K.L."/>
            <person name="Tsai I.J."/>
            <person name="Slot J."/>
            <person name="Sipos G."/>
            <person name="Plett J."/>
            <person name="Nagy L.G."/>
            <person name="Grigoriev I.V."/>
        </authorList>
    </citation>
    <scope>NUCLEOTIDE SEQUENCE</scope>
    <source>
        <strain evidence="2">HWK02</strain>
    </source>
</reference>
<proteinExistence type="predicted"/>
<comment type="caution">
    <text evidence="2">The sequence shown here is derived from an EMBL/GenBank/DDBJ whole genome shotgun (WGS) entry which is preliminary data.</text>
</comment>
<name>A0AA39Q8S7_9AGAR</name>
<feature type="non-terminal residue" evidence="2">
    <location>
        <position position="229"/>
    </location>
</feature>
<feature type="region of interest" description="Disordered" evidence="1">
    <location>
        <begin position="1"/>
        <end position="43"/>
    </location>
</feature>
<evidence type="ECO:0000313" key="3">
    <source>
        <dbReference type="Proteomes" id="UP001175228"/>
    </source>
</evidence>
<evidence type="ECO:0000313" key="2">
    <source>
        <dbReference type="EMBL" id="KAK0497451.1"/>
    </source>
</evidence>
<dbReference type="Proteomes" id="UP001175228">
    <property type="component" value="Unassembled WGS sequence"/>
</dbReference>
<dbReference type="AlphaFoldDB" id="A0AA39Q8S7"/>